<dbReference type="AlphaFoldDB" id="A6VUJ0"/>
<reference evidence="2" key="1">
    <citation type="submission" date="2007-06" db="EMBL/GenBank/DDBJ databases">
        <title>Complete sequence of Marinomonas sp. MWYL1.</title>
        <authorList>
            <consortium name="US DOE Joint Genome Institute"/>
            <person name="Copeland A."/>
            <person name="Lucas S."/>
            <person name="Lapidus A."/>
            <person name="Barry K."/>
            <person name="Glavina del Rio T."/>
            <person name="Dalin E."/>
            <person name="Tice H."/>
            <person name="Pitluck S."/>
            <person name="Kiss H."/>
            <person name="Brettin T."/>
            <person name="Bruce D."/>
            <person name="Detter J.C."/>
            <person name="Han C."/>
            <person name="Schmutz J."/>
            <person name="Larimer F."/>
            <person name="Land M."/>
            <person name="Hauser L."/>
            <person name="Kyrpides N."/>
            <person name="Kim E."/>
            <person name="Johnston A.W.B."/>
            <person name="Todd J.D."/>
            <person name="Rogers R."/>
            <person name="Wexler M."/>
            <person name="Bond P.L."/>
            <person name="Li Y."/>
            <person name="Richardson P."/>
        </authorList>
    </citation>
    <scope>NUCLEOTIDE SEQUENCE [LARGE SCALE GENOMIC DNA]</scope>
    <source>
        <strain evidence="2">MWYL1</strain>
    </source>
</reference>
<accession>A6VUJ0</accession>
<organism evidence="2">
    <name type="scientific">Marinomonas sp. (strain MWYL1)</name>
    <dbReference type="NCBI Taxonomy" id="400668"/>
    <lineage>
        <taxon>Bacteria</taxon>
        <taxon>Pseudomonadati</taxon>
        <taxon>Pseudomonadota</taxon>
        <taxon>Gammaproteobacteria</taxon>
        <taxon>Oceanospirillales</taxon>
        <taxon>Oceanospirillaceae</taxon>
        <taxon>Marinomonas</taxon>
    </lineage>
</organism>
<evidence type="ECO:0000259" key="1">
    <source>
        <dbReference type="Pfam" id="PF13503"/>
    </source>
</evidence>
<proteinExistence type="predicted"/>
<dbReference type="InterPro" id="IPR025391">
    <property type="entry name" value="DUF4123"/>
</dbReference>
<dbReference type="HOGENOM" id="CLU_1524500_0_0_6"/>
<sequence>MSNTQRYLVIDVIRVPEAARICAEHEIRYGKLYLGTQWQTQIESSPLWIQFYEGDEVWQQWQNDKQWASSSVCFEFDDTVLQADVISSLQQHITITSEDGRLLLFRFYSPKSLMVVLPHLDLTQISVLCGLARELSVSSLVIDADALLPITNPSDSPTLSPLMISKELAEELLS</sequence>
<evidence type="ECO:0000313" key="2">
    <source>
        <dbReference type="EMBL" id="ABR70119.1"/>
    </source>
</evidence>
<dbReference type="EMBL" id="CP000749">
    <property type="protein sequence ID" value="ABR70119.1"/>
    <property type="molecule type" value="Genomic_DNA"/>
</dbReference>
<feature type="domain" description="DUF4123" evidence="1">
    <location>
        <begin position="7"/>
        <end position="125"/>
    </location>
</feature>
<dbReference type="STRING" id="400668.Mmwyl1_1190"/>
<dbReference type="KEGG" id="mmw:Mmwyl1_1190"/>
<name>A6VUJ0_MARMS</name>
<gene>
    <name evidence="2" type="ordered locus">Mmwyl1_1190</name>
</gene>
<protein>
    <recommendedName>
        <fullName evidence="1">DUF4123 domain-containing protein</fullName>
    </recommendedName>
</protein>
<dbReference type="Pfam" id="PF13503">
    <property type="entry name" value="DUF4123"/>
    <property type="match status" value="1"/>
</dbReference>